<evidence type="ECO:0000313" key="3">
    <source>
        <dbReference type="Proteomes" id="UP000193200"/>
    </source>
</evidence>
<feature type="compositionally biased region" description="Basic and acidic residues" evidence="1">
    <location>
        <begin position="1"/>
        <end position="23"/>
    </location>
</feature>
<dbReference type="Proteomes" id="UP000193200">
    <property type="component" value="Unassembled WGS sequence"/>
</dbReference>
<sequence length="102" mass="11030">MDARQEDGAGGMRDERQDGDAGKRPAPAITLVRTASALEIATVGLWRWSHVARQARAANQPARYCQALARLRELRDAAPSRRLAARAARVLQDLGRGRGSAA</sequence>
<reference evidence="2 3" key="1">
    <citation type="submission" date="2017-03" db="EMBL/GenBank/DDBJ databases">
        <authorList>
            <person name="Afonso C.L."/>
            <person name="Miller P.J."/>
            <person name="Scott M.A."/>
            <person name="Spackman E."/>
            <person name="Goraichik I."/>
            <person name="Dimitrov K.M."/>
            <person name="Suarez D.L."/>
            <person name="Swayne D.E."/>
        </authorList>
    </citation>
    <scope>NUCLEOTIDE SEQUENCE [LARGE SCALE GENOMIC DNA]</scope>
    <source>
        <strain evidence="2 3">CECT 7691</strain>
    </source>
</reference>
<dbReference type="EMBL" id="FWFR01000008">
    <property type="protein sequence ID" value="SLN77525.1"/>
    <property type="molecule type" value="Genomic_DNA"/>
</dbReference>
<keyword evidence="3" id="KW-1185">Reference proteome</keyword>
<dbReference type="InParanoid" id="A0A1Y5U2V3"/>
<evidence type="ECO:0000313" key="2">
    <source>
        <dbReference type="EMBL" id="SLN77525.1"/>
    </source>
</evidence>
<accession>A0A1Y5U2V3</accession>
<proteinExistence type="predicted"/>
<evidence type="ECO:0000256" key="1">
    <source>
        <dbReference type="SAM" id="MobiDB-lite"/>
    </source>
</evidence>
<gene>
    <name evidence="2" type="ORF">OCH7691_04442</name>
</gene>
<name>A0A1Y5U2V3_9PROT</name>
<protein>
    <submittedName>
        <fullName evidence="2">Uncharacterized protein</fullName>
    </submittedName>
</protein>
<organism evidence="2 3">
    <name type="scientific">Oceanibacterium hippocampi</name>
    <dbReference type="NCBI Taxonomy" id="745714"/>
    <lineage>
        <taxon>Bacteria</taxon>
        <taxon>Pseudomonadati</taxon>
        <taxon>Pseudomonadota</taxon>
        <taxon>Alphaproteobacteria</taxon>
        <taxon>Sneathiellales</taxon>
        <taxon>Sneathiellaceae</taxon>
        <taxon>Oceanibacterium</taxon>
    </lineage>
</organism>
<dbReference type="RefSeq" id="WP_085885778.1">
    <property type="nucleotide sequence ID" value="NZ_FWFR01000008.1"/>
</dbReference>
<dbReference type="AlphaFoldDB" id="A0A1Y5U2V3"/>
<feature type="region of interest" description="Disordered" evidence="1">
    <location>
        <begin position="1"/>
        <end position="26"/>
    </location>
</feature>